<feature type="transmembrane region" description="Helical" evidence="9">
    <location>
        <begin position="42"/>
        <end position="62"/>
    </location>
</feature>
<dbReference type="InterPro" id="IPR002293">
    <property type="entry name" value="AA/rel_permease1"/>
</dbReference>
<feature type="transmembrane region" description="Helical" evidence="9">
    <location>
        <begin position="7"/>
        <end position="30"/>
    </location>
</feature>
<comment type="similarity">
    <text evidence="2">Belongs to the amino acid-polyamine-organocation (APC) superfamily. Basic amino acid/polyamine antiporter (APA) (TC 2.A.3.2) family.</text>
</comment>
<dbReference type="GO" id="GO:0006865">
    <property type="term" value="P:amino acid transport"/>
    <property type="evidence" value="ECO:0007669"/>
    <property type="project" value="UniProtKB-KW"/>
</dbReference>
<proteinExistence type="inferred from homology"/>
<feature type="transmembrane region" description="Helical" evidence="9">
    <location>
        <begin position="368"/>
        <end position="387"/>
    </location>
</feature>
<dbReference type="RefSeq" id="WP_114546020.1">
    <property type="nucleotide sequence ID" value="NZ_CALJMG010000028.1"/>
</dbReference>
<organism evidence="11 13">
    <name type="scientific">Eggerthella sinensis</name>
    <dbReference type="NCBI Taxonomy" id="242230"/>
    <lineage>
        <taxon>Bacteria</taxon>
        <taxon>Bacillati</taxon>
        <taxon>Actinomycetota</taxon>
        <taxon>Coriobacteriia</taxon>
        <taxon>Eggerthellales</taxon>
        <taxon>Eggerthellaceae</taxon>
        <taxon>Eggerthella</taxon>
    </lineage>
</organism>
<dbReference type="PANTHER" id="PTHR42770">
    <property type="entry name" value="AMINO ACID TRANSPORTER-RELATED"/>
    <property type="match status" value="1"/>
</dbReference>
<dbReference type="AlphaFoldDB" id="A0A3N0J1F2"/>
<keyword evidence="12" id="KW-1185">Reference proteome</keyword>
<evidence type="ECO:0000256" key="4">
    <source>
        <dbReference type="ARBA" id="ARBA00022475"/>
    </source>
</evidence>
<feature type="transmembrane region" description="Helical" evidence="9">
    <location>
        <begin position="244"/>
        <end position="267"/>
    </location>
</feature>
<dbReference type="EMBL" id="QICC01000004">
    <property type="protein sequence ID" value="RNM43069.1"/>
    <property type="molecule type" value="Genomic_DNA"/>
</dbReference>
<evidence type="ECO:0000256" key="3">
    <source>
        <dbReference type="ARBA" id="ARBA00022448"/>
    </source>
</evidence>
<keyword evidence="5 9" id="KW-0812">Transmembrane</keyword>
<comment type="subcellular location">
    <subcellularLocation>
        <location evidence="1">Cell membrane</location>
        <topology evidence="1">Multi-pass membrane protein</topology>
    </subcellularLocation>
</comment>
<keyword evidence="3" id="KW-0813">Transport</keyword>
<feature type="transmembrane region" description="Helical" evidence="9">
    <location>
        <begin position="454"/>
        <end position="475"/>
    </location>
</feature>
<feature type="transmembrane region" description="Helical" evidence="9">
    <location>
        <begin position="343"/>
        <end position="362"/>
    </location>
</feature>
<feature type="transmembrane region" description="Helical" evidence="9">
    <location>
        <begin position="215"/>
        <end position="232"/>
    </location>
</feature>
<feature type="transmembrane region" description="Helical" evidence="9">
    <location>
        <begin position="287"/>
        <end position="314"/>
    </location>
</feature>
<feature type="transmembrane region" description="Helical" evidence="9">
    <location>
        <begin position="399"/>
        <end position="416"/>
    </location>
</feature>
<dbReference type="EMBL" id="PPTT01000010">
    <property type="protein sequence ID" value="RDB69267.1"/>
    <property type="molecule type" value="Genomic_DNA"/>
</dbReference>
<dbReference type="NCBIfam" id="TIGR00905">
    <property type="entry name" value="2A0302"/>
    <property type="match status" value="1"/>
</dbReference>
<evidence type="ECO:0000256" key="9">
    <source>
        <dbReference type="SAM" id="Phobius"/>
    </source>
</evidence>
<evidence type="ECO:0000256" key="2">
    <source>
        <dbReference type="ARBA" id="ARBA00008220"/>
    </source>
</evidence>
<keyword evidence="6" id="KW-0029">Amino-acid transport</keyword>
<dbReference type="GO" id="GO:0022857">
    <property type="term" value="F:transmembrane transporter activity"/>
    <property type="evidence" value="ECO:0007669"/>
    <property type="project" value="InterPro"/>
</dbReference>
<dbReference type="Gene3D" id="1.20.1740.10">
    <property type="entry name" value="Amino acid/polyamine transporter I"/>
    <property type="match status" value="1"/>
</dbReference>
<dbReference type="PIRSF" id="PIRSF006060">
    <property type="entry name" value="AA_transporter"/>
    <property type="match status" value="1"/>
</dbReference>
<evidence type="ECO:0000256" key="1">
    <source>
        <dbReference type="ARBA" id="ARBA00004651"/>
    </source>
</evidence>
<dbReference type="Proteomes" id="UP000270112">
    <property type="component" value="Unassembled WGS sequence"/>
</dbReference>
<evidence type="ECO:0000256" key="7">
    <source>
        <dbReference type="ARBA" id="ARBA00022989"/>
    </source>
</evidence>
<keyword evidence="8 9" id="KW-0472">Membrane</keyword>
<feature type="transmembrane region" description="Helical" evidence="9">
    <location>
        <begin position="83"/>
        <end position="116"/>
    </location>
</feature>
<feature type="transmembrane region" description="Helical" evidence="9">
    <location>
        <begin position="122"/>
        <end position="142"/>
    </location>
</feature>
<dbReference type="OrthoDB" id="3185104at2"/>
<evidence type="ECO:0000313" key="12">
    <source>
        <dbReference type="Proteomes" id="UP000253817"/>
    </source>
</evidence>
<evidence type="ECO:0000256" key="8">
    <source>
        <dbReference type="ARBA" id="ARBA00023136"/>
    </source>
</evidence>
<keyword evidence="7 9" id="KW-1133">Transmembrane helix</keyword>
<comment type="caution">
    <text evidence="11">The sequence shown here is derived from an EMBL/GenBank/DDBJ whole genome shotgun (WGS) entry which is preliminary data.</text>
</comment>
<protein>
    <submittedName>
        <fullName evidence="11">Arginine-ornithine antiporter</fullName>
    </submittedName>
</protein>
<dbReference type="Proteomes" id="UP000253817">
    <property type="component" value="Unassembled WGS sequence"/>
</dbReference>
<accession>A0A3N0J1F2</accession>
<reference evidence="10 12" key="1">
    <citation type="journal article" date="2018" name="Elife">
        <title>Discovery and characterization of a prevalent human gut bacterial enzyme sufficient for the inactivation of a family of plant toxins.</title>
        <authorList>
            <person name="Koppel N."/>
            <person name="Bisanz J.E."/>
            <person name="Pandelia M.E."/>
            <person name="Turnbaugh P.J."/>
            <person name="Balskus E.P."/>
        </authorList>
    </citation>
    <scope>NUCLEOTIDE SEQUENCE [LARGE SCALE GENOMIC DNA]</scope>
    <source>
        <strain evidence="10 12">DSM 16107</strain>
    </source>
</reference>
<dbReference type="InterPro" id="IPR004754">
    <property type="entry name" value="Amino_acid_antiprt"/>
</dbReference>
<evidence type="ECO:0000256" key="6">
    <source>
        <dbReference type="ARBA" id="ARBA00022970"/>
    </source>
</evidence>
<reference evidence="13" key="2">
    <citation type="submission" date="2018-05" db="EMBL/GenBank/DDBJ databases">
        <title>Genome Sequencing of selected type strains of the family Eggerthellaceae.</title>
        <authorList>
            <person name="Danylec N."/>
            <person name="Stoll D.A."/>
            <person name="Doetsch A."/>
            <person name="Huch M."/>
        </authorList>
    </citation>
    <scope>NUCLEOTIDE SEQUENCE [LARGE SCALE GENOMIC DNA]</scope>
    <source>
        <strain evidence="13">DSM 16107</strain>
    </source>
</reference>
<evidence type="ECO:0000313" key="11">
    <source>
        <dbReference type="EMBL" id="RNM43069.1"/>
    </source>
</evidence>
<keyword evidence="4" id="KW-1003">Cell membrane</keyword>
<reference evidence="11" key="3">
    <citation type="journal article" date="2019" name="Microbiol. Resour. Announc.">
        <title>Draft Genome Sequences of Type Strains of Gordonibacter faecihominis, Paraeggerthella hongkongensis, Parvibacter caecicola,Slackia equolifaciens, Slackia faecicanis, and Slackia isoflavoniconvertens.</title>
        <authorList>
            <person name="Danylec N."/>
            <person name="Stoll D.A."/>
            <person name="Dotsch A."/>
            <person name="Huch M."/>
        </authorList>
    </citation>
    <scope>NUCLEOTIDE SEQUENCE</scope>
    <source>
        <strain evidence="11">DSM 16107</strain>
    </source>
</reference>
<gene>
    <name evidence="10" type="ORF">C1876_07090</name>
    <name evidence="11" type="ORF">DMP09_02125</name>
</gene>
<feature type="transmembrane region" description="Helical" evidence="9">
    <location>
        <begin position="422"/>
        <end position="438"/>
    </location>
</feature>
<dbReference type="InterPro" id="IPR050367">
    <property type="entry name" value="APC_superfamily"/>
</dbReference>
<sequence>MEKRKGIGLFGLIGMVISSCIGSGVFAITGQLAQVAAPGSALIAWGIVGVGFMMLALSLANLGDKRPDLHGIFQYAEEGFGPFAGFISGWGYWLSAWLGNVAFATMMMSTLGYFFPAFLPGNTIPCILIASVIMWLLTLLVIRGVESASFLNAIVMLCKVAAIAVFILFTLFLFNAGVFTADFWGTLQNNMAAMGELGADAVAIGGIGDQVKNCLIILMWTFVGIEGATVMSSRARKKSDVGKATVIGLICLLLIYISASVLPYGYLPYTEIAAMNYPAMLYVFDSMAPGWGGAFISIAIIISVLGSWLSFTILPAETTSDMAKRQLLPASWGKMNAKNAPQLSLLIVGACTQVFMITLIFSEDAYNFAFSMCTVAIVITWTMAAAYQAKYSAQHRQMGQLVIGIIAVAFQVIGVLLNGWTFLLLTCVGYIPGFFVYAKARKNQGVGLKKAEKIGMGIISALGVLSLVLLFTGFISF</sequence>
<dbReference type="PANTHER" id="PTHR42770:SF4">
    <property type="entry name" value="ARGININE_ORNITHINE ANTIPORTER-RELATED"/>
    <property type="match status" value="1"/>
</dbReference>
<dbReference type="PROSITE" id="PS51257">
    <property type="entry name" value="PROKAR_LIPOPROTEIN"/>
    <property type="match status" value="1"/>
</dbReference>
<dbReference type="GO" id="GO:0005886">
    <property type="term" value="C:plasma membrane"/>
    <property type="evidence" value="ECO:0007669"/>
    <property type="project" value="UniProtKB-SubCell"/>
</dbReference>
<evidence type="ECO:0000313" key="10">
    <source>
        <dbReference type="EMBL" id="RDB69267.1"/>
    </source>
</evidence>
<dbReference type="Pfam" id="PF13520">
    <property type="entry name" value="AA_permease_2"/>
    <property type="match status" value="1"/>
</dbReference>
<evidence type="ECO:0000256" key="5">
    <source>
        <dbReference type="ARBA" id="ARBA00022692"/>
    </source>
</evidence>
<evidence type="ECO:0000313" key="13">
    <source>
        <dbReference type="Proteomes" id="UP000270112"/>
    </source>
</evidence>
<name>A0A3N0J1F2_9ACTN</name>
<feature type="transmembrane region" description="Helical" evidence="9">
    <location>
        <begin position="154"/>
        <end position="174"/>
    </location>
</feature>